<dbReference type="STRING" id="1763535.LPB072_07730"/>
<name>A0A167GVL3_9BURK</name>
<dbReference type="Proteomes" id="UP000185657">
    <property type="component" value="Unassembled WGS sequence"/>
</dbReference>
<proteinExistence type="predicted"/>
<dbReference type="PIRSF" id="PIRSF008502">
    <property type="entry name" value="UCP008502"/>
    <property type="match status" value="1"/>
</dbReference>
<dbReference type="InterPro" id="IPR012545">
    <property type="entry name" value="DUF1697"/>
</dbReference>
<gene>
    <name evidence="1" type="ORF">LPB072_07730</name>
    <name evidence="2" type="ORF">LPB72_17225</name>
</gene>
<evidence type="ECO:0008006" key="5">
    <source>
        <dbReference type="Google" id="ProtNLM"/>
    </source>
</evidence>
<dbReference type="OrthoDB" id="9806494at2"/>
<evidence type="ECO:0000313" key="1">
    <source>
        <dbReference type="EMBL" id="AOW12746.1"/>
    </source>
</evidence>
<evidence type="ECO:0000313" key="2">
    <source>
        <dbReference type="EMBL" id="OAD39935.1"/>
    </source>
</evidence>
<reference evidence="2 3" key="1">
    <citation type="submission" date="2016-02" db="EMBL/GenBank/DDBJ databases">
        <title>Draft genome sequence of Hydrogenophaga sp. LPB0072.</title>
        <authorList>
            <person name="Shin S.-K."/>
            <person name="Yi H."/>
        </authorList>
    </citation>
    <scope>NUCLEOTIDE SEQUENCE [LARGE SCALE GENOMIC DNA]</scope>
    <source>
        <strain evidence="2 3">LPB0072</strain>
    </source>
</reference>
<dbReference type="KEGG" id="hyl:LPB072_07730"/>
<dbReference type="Pfam" id="PF08002">
    <property type="entry name" value="DUF1697"/>
    <property type="match status" value="1"/>
</dbReference>
<dbReference type="EMBL" id="LVWD01000034">
    <property type="protein sequence ID" value="OAD39935.1"/>
    <property type="molecule type" value="Genomic_DNA"/>
</dbReference>
<keyword evidence="3" id="KW-1185">Reference proteome</keyword>
<dbReference type="RefSeq" id="WP_066093750.1">
    <property type="nucleotide sequence ID" value="NZ_CP017476.1"/>
</dbReference>
<dbReference type="PANTHER" id="PTHR36439:SF1">
    <property type="entry name" value="DUF1697 DOMAIN-CONTAINING PROTEIN"/>
    <property type="match status" value="1"/>
</dbReference>
<evidence type="ECO:0000313" key="4">
    <source>
        <dbReference type="Proteomes" id="UP000185680"/>
    </source>
</evidence>
<dbReference type="PANTHER" id="PTHR36439">
    <property type="entry name" value="BLL4334 PROTEIN"/>
    <property type="match status" value="1"/>
</dbReference>
<dbReference type="SUPFAM" id="SSF160379">
    <property type="entry name" value="SP0830-like"/>
    <property type="match status" value="1"/>
</dbReference>
<dbReference type="Proteomes" id="UP000185680">
    <property type="component" value="Chromosome"/>
</dbReference>
<sequence length="171" mass="19020">MARYAAFLRGVSPMNARMPALRHCFEKAGFTEVRTLLSSGNLVFNARAQSLAGLQRRAEEAMQSELGRTFSVFVRPTEHLQHLIEPNPFLAFDLEPMAKPVVTFLGSFADPGFDLPIESEGASILKLTESEVLSAYVPNPKGPLFMNLLERCFGKNITTRTLETVRKCAWA</sequence>
<dbReference type="Gene3D" id="3.30.70.1280">
    <property type="entry name" value="SP0830-like domains"/>
    <property type="match status" value="1"/>
</dbReference>
<reference evidence="1 4" key="2">
    <citation type="submission" date="2016-10" db="EMBL/GenBank/DDBJ databases">
        <title>Hydorgenophaga sp. LPB0072 isolated from gastropod.</title>
        <authorList>
            <person name="Kim E."/>
            <person name="Yi H."/>
        </authorList>
    </citation>
    <scope>NUCLEOTIDE SEQUENCE [LARGE SCALE GENOMIC DNA]</scope>
    <source>
        <strain evidence="1 4">LPB0072</strain>
    </source>
</reference>
<organism evidence="1 4">
    <name type="scientific">Hydrogenophaga crassostreae</name>
    <dbReference type="NCBI Taxonomy" id="1763535"/>
    <lineage>
        <taxon>Bacteria</taxon>
        <taxon>Pseudomonadati</taxon>
        <taxon>Pseudomonadota</taxon>
        <taxon>Betaproteobacteria</taxon>
        <taxon>Burkholderiales</taxon>
        <taxon>Comamonadaceae</taxon>
        <taxon>Hydrogenophaga</taxon>
    </lineage>
</organism>
<accession>A0A167GVL3</accession>
<dbReference type="EMBL" id="CP017476">
    <property type="protein sequence ID" value="AOW12746.1"/>
    <property type="molecule type" value="Genomic_DNA"/>
</dbReference>
<evidence type="ECO:0000313" key="3">
    <source>
        <dbReference type="Proteomes" id="UP000185657"/>
    </source>
</evidence>
<protein>
    <recommendedName>
        <fullName evidence="5">DUF1697 domain-containing protein</fullName>
    </recommendedName>
</protein>
<dbReference type="AlphaFoldDB" id="A0A167GVL3"/>